<evidence type="ECO:0000259" key="2">
    <source>
        <dbReference type="Pfam" id="PF00582"/>
    </source>
</evidence>
<dbReference type="PANTHER" id="PTHR46268">
    <property type="entry name" value="STRESS RESPONSE PROTEIN NHAX"/>
    <property type="match status" value="1"/>
</dbReference>
<keyword evidence="4" id="KW-1185">Reference proteome</keyword>
<reference evidence="3 4" key="1">
    <citation type="journal article" date="2019" name="Int. J. Syst. Evol. Microbiol.">
        <title>The Global Catalogue of Microorganisms (GCM) 10K type strain sequencing project: providing services to taxonomists for standard genome sequencing and annotation.</title>
        <authorList>
            <consortium name="The Broad Institute Genomics Platform"/>
            <consortium name="The Broad Institute Genome Sequencing Center for Infectious Disease"/>
            <person name="Wu L."/>
            <person name="Ma J."/>
        </authorList>
    </citation>
    <scope>NUCLEOTIDE SEQUENCE [LARGE SCALE GENOMIC DNA]</scope>
    <source>
        <strain evidence="3 4">CGMCC 1.12125</strain>
    </source>
</reference>
<accession>A0ABD6CC72</accession>
<protein>
    <submittedName>
        <fullName evidence="3">Universal stress protein</fullName>
    </submittedName>
</protein>
<dbReference type="Gene3D" id="3.40.50.620">
    <property type="entry name" value="HUPs"/>
    <property type="match status" value="1"/>
</dbReference>
<dbReference type="RefSeq" id="WP_247373550.1">
    <property type="nucleotide sequence ID" value="NZ_JALLGV010000001.1"/>
</dbReference>
<dbReference type="InterPro" id="IPR006016">
    <property type="entry name" value="UspA"/>
</dbReference>
<name>A0ABD6CC72_9EURY</name>
<dbReference type="EMBL" id="JBHUDJ010000003">
    <property type="protein sequence ID" value="MFD1587429.1"/>
    <property type="molecule type" value="Genomic_DNA"/>
</dbReference>
<dbReference type="PRINTS" id="PR01438">
    <property type="entry name" value="UNVRSLSTRESS"/>
</dbReference>
<comment type="caution">
    <text evidence="3">The sequence shown here is derived from an EMBL/GenBank/DDBJ whole genome shotgun (WGS) entry which is preliminary data.</text>
</comment>
<feature type="domain" description="UspA" evidence="2">
    <location>
        <begin position="1"/>
        <end position="144"/>
    </location>
</feature>
<evidence type="ECO:0000313" key="3">
    <source>
        <dbReference type="EMBL" id="MFD1587429.1"/>
    </source>
</evidence>
<organism evidence="3 4">
    <name type="scientific">Halorientalis brevis</name>
    <dbReference type="NCBI Taxonomy" id="1126241"/>
    <lineage>
        <taxon>Archaea</taxon>
        <taxon>Methanobacteriati</taxon>
        <taxon>Methanobacteriota</taxon>
        <taxon>Stenosarchaea group</taxon>
        <taxon>Halobacteria</taxon>
        <taxon>Halobacteriales</taxon>
        <taxon>Haloarculaceae</taxon>
        <taxon>Halorientalis</taxon>
    </lineage>
</organism>
<dbReference type="CDD" id="cd00293">
    <property type="entry name" value="USP-like"/>
    <property type="match status" value="1"/>
</dbReference>
<comment type="similarity">
    <text evidence="1">Belongs to the universal stress protein A family.</text>
</comment>
<proteinExistence type="inferred from homology"/>
<dbReference type="AlphaFoldDB" id="A0ABD6CC72"/>
<dbReference type="InterPro" id="IPR014729">
    <property type="entry name" value="Rossmann-like_a/b/a_fold"/>
</dbReference>
<dbReference type="Pfam" id="PF00582">
    <property type="entry name" value="Usp"/>
    <property type="match status" value="1"/>
</dbReference>
<dbReference type="PANTHER" id="PTHR46268:SF24">
    <property type="entry name" value="UNIVERSAL STRESS PROTEIN"/>
    <property type="match status" value="1"/>
</dbReference>
<sequence length="144" mass="15896">MSEHVLVPMDESPLSAKALEHALEKHEDAEFTVIHVLDFVDAGYGAPMESTLPGYWEEWYESAKEEAETLFDDAQDAADDYDVTLDSEAVVGQPGRSIVEFADENDVDHIVMGSHGRKGLSRLILGSVAENVVRRAHCPVTIVR</sequence>
<evidence type="ECO:0000313" key="4">
    <source>
        <dbReference type="Proteomes" id="UP001597119"/>
    </source>
</evidence>
<dbReference type="Proteomes" id="UP001597119">
    <property type="component" value="Unassembled WGS sequence"/>
</dbReference>
<dbReference type="InterPro" id="IPR006015">
    <property type="entry name" value="Universal_stress_UspA"/>
</dbReference>
<dbReference type="SUPFAM" id="SSF52402">
    <property type="entry name" value="Adenine nucleotide alpha hydrolases-like"/>
    <property type="match status" value="1"/>
</dbReference>
<gene>
    <name evidence="3" type="ORF">ACFR9U_10570</name>
</gene>
<evidence type="ECO:0000256" key="1">
    <source>
        <dbReference type="ARBA" id="ARBA00008791"/>
    </source>
</evidence>